<dbReference type="EMBL" id="JAGIOC010000001">
    <property type="protein sequence ID" value="MBP2408419.1"/>
    <property type="molecule type" value="Genomic_DNA"/>
</dbReference>
<evidence type="ECO:0000313" key="3">
    <source>
        <dbReference type="Proteomes" id="UP000698222"/>
    </source>
</evidence>
<evidence type="ECO:0000313" key="2">
    <source>
        <dbReference type="EMBL" id="MBP2408419.1"/>
    </source>
</evidence>
<feature type="domain" description="Aminoglycoside phosphotransferase" evidence="1">
    <location>
        <begin position="48"/>
        <end position="266"/>
    </location>
</feature>
<dbReference type="InterPro" id="IPR011009">
    <property type="entry name" value="Kinase-like_dom_sf"/>
</dbReference>
<accession>A0ABS4YI44</accession>
<keyword evidence="2" id="KW-0418">Kinase</keyword>
<gene>
    <name evidence="2" type="ORF">JOF44_001322</name>
</gene>
<comment type="caution">
    <text evidence="2">The sequence shown here is derived from an EMBL/GenBank/DDBJ whole genome shotgun (WGS) entry which is preliminary data.</text>
</comment>
<name>A0ABS4YI44_9MICO</name>
<keyword evidence="2" id="KW-0808">Transferase</keyword>
<dbReference type="SUPFAM" id="SSF56112">
    <property type="entry name" value="Protein kinase-like (PK-like)"/>
    <property type="match status" value="1"/>
</dbReference>
<dbReference type="Gene3D" id="3.30.200.20">
    <property type="entry name" value="Phosphorylase Kinase, domain 1"/>
    <property type="match status" value="1"/>
</dbReference>
<dbReference type="PANTHER" id="PTHR21310">
    <property type="entry name" value="AMINOGLYCOSIDE PHOSPHOTRANSFERASE-RELATED-RELATED"/>
    <property type="match status" value="1"/>
</dbReference>
<dbReference type="PANTHER" id="PTHR21310:SF42">
    <property type="entry name" value="BIFUNCTIONAL AAC_APH"/>
    <property type="match status" value="1"/>
</dbReference>
<proteinExistence type="predicted"/>
<sequence length="305" mass="33012">MAMHLGQLELTRQDAQRLIGRALARLGLPAASCIVPLVGAGTTSHVLRVGPDLLARFPLTGEDAGQERASLTVEHAAMEEFARCSPVPAPRPVVIGEGDATYPLPFSVQTWVEGEIATPTSVARSGAFAADLADLIRALRAVDPRGRTFTGEGRGGSLPDHDPWIAECLDRSEGLLPVPELRTLWKRLRGLPHESADVMSHTDLIPGNLLVDDQHLVGVLDTGGFRPADPALDLVAAWHLLEDDSRDVLRSRLDVPELDWRRGAAWAFAQAIGLVWYYEQTNPVMSALGRSTLRRLLGAGEDLRG</sequence>
<keyword evidence="3" id="KW-1185">Reference proteome</keyword>
<protein>
    <submittedName>
        <fullName evidence="2">Aminoglycoside phosphotransferase (APT) family kinase protein</fullName>
    </submittedName>
</protein>
<dbReference type="Proteomes" id="UP000698222">
    <property type="component" value="Unassembled WGS sequence"/>
</dbReference>
<dbReference type="GO" id="GO:0016301">
    <property type="term" value="F:kinase activity"/>
    <property type="evidence" value="ECO:0007669"/>
    <property type="project" value="UniProtKB-KW"/>
</dbReference>
<dbReference type="RefSeq" id="WP_209888903.1">
    <property type="nucleotide sequence ID" value="NZ_BAAAJV010000029.1"/>
</dbReference>
<dbReference type="InterPro" id="IPR051678">
    <property type="entry name" value="AGP_Transferase"/>
</dbReference>
<organism evidence="2 3">
    <name type="scientific">Brachybacterium fresconis</name>
    <dbReference type="NCBI Taxonomy" id="173363"/>
    <lineage>
        <taxon>Bacteria</taxon>
        <taxon>Bacillati</taxon>
        <taxon>Actinomycetota</taxon>
        <taxon>Actinomycetes</taxon>
        <taxon>Micrococcales</taxon>
        <taxon>Dermabacteraceae</taxon>
        <taxon>Brachybacterium</taxon>
    </lineage>
</organism>
<dbReference type="Pfam" id="PF01636">
    <property type="entry name" value="APH"/>
    <property type="match status" value="1"/>
</dbReference>
<dbReference type="InterPro" id="IPR002575">
    <property type="entry name" value="Aminoglycoside_PTrfase"/>
</dbReference>
<evidence type="ECO:0000259" key="1">
    <source>
        <dbReference type="Pfam" id="PF01636"/>
    </source>
</evidence>
<reference evidence="2 3" key="1">
    <citation type="submission" date="2021-03" db="EMBL/GenBank/DDBJ databases">
        <title>Sequencing the genomes of 1000 actinobacteria strains.</title>
        <authorList>
            <person name="Klenk H.-P."/>
        </authorList>
    </citation>
    <scope>NUCLEOTIDE SEQUENCE [LARGE SCALE GENOMIC DNA]</scope>
    <source>
        <strain evidence="2 3">DSM 14564</strain>
    </source>
</reference>
<dbReference type="Gene3D" id="3.90.1200.10">
    <property type="match status" value="1"/>
</dbReference>